<dbReference type="AlphaFoldDB" id="A0AA35NLF0"/>
<dbReference type="SMART" id="SM00513">
    <property type="entry name" value="SAP"/>
    <property type="match status" value="1"/>
</dbReference>
<dbReference type="InterPro" id="IPR003034">
    <property type="entry name" value="SAP_dom"/>
</dbReference>
<accession>A0AA35NLF0</accession>
<reference evidence="2" key="1">
    <citation type="submission" date="2022-10" db="EMBL/GenBank/DDBJ databases">
        <authorList>
            <person name="Byrne P K."/>
        </authorList>
    </citation>
    <scope>NUCLEOTIDE SEQUENCE</scope>
    <source>
        <strain evidence="2">CBS7001</strain>
    </source>
</reference>
<evidence type="ECO:0000313" key="3">
    <source>
        <dbReference type="Proteomes" id="UP001162090"/>
    </source>
</evidence>
<dbReference type="InterPro" id="IPR036361">
    <property type="entry name" value="SAP_dom_sf"/>
</dbReference>
<protein>
    <recommendedName>
        <fullName evidence="1">SAP domain-containing protein</fullName>
    </recommendedName>
</protein>
<evidence type="ECO:0000313" key="2">
    <source>
        <dbReference type="EMBL" id="CAI4048189.1"/>
    </source>
</evidence>
<evidence type="ECO:0000259" key="1">
    <source>
        <dbReference type="PROSITE" id="PS50800"/>
    </source>
</evidence>
<proteinExistence type="predicted"/>
<dbReference type="Proteomes" id="UP001162090">
    <property type="component" value="Chromosome 13"/>
</dbReference>
<feature type="domain" description="SAP" evidence="1">
    <location>
        <begin position="69"/>
        <end position="103"/>
    </location>
</feature>
<name>A0AA35NLF0_SACUV</name>
<dbReference type="PROSITE" id="PS50800">
    <property type="entry name" value="SAP"/>
    <property type="match status" value="1"/>
</dbReference>
<dbReference type="SUPFAM" id="SSF68906">
    <property type="entry name" value="SAP domain"/>
    <property type="match status" value="1"/>
</dbReference>
<dbReference type="EMBL" id="OX365924">
    <property type="protein sequence ID" value="CAI4048189.1"/>
    <property type="molecule type" value="Genomic_DNA"/>
</dbReference>
<gene>
    <name evidence="2" type="primary">SUVC13G1400</name>
    <name evidence="2" type="ORF">SUVC_13G1400</name>
</gene>
<dbReference type="Gene3D" id="1.10.720.30">
    <property type="entry name" value="SAP domain"/>
    <property type="match status" value="1"/>
</dbReference>
<dbReference type="Pfam" id="PF02037">
    <property type="entry name" value="SAP"/>
    <property type="match status" value="1"/>
</dbReference>
<organism evidence="2 3">
    <name type="scientific">Saccharomyces uvarum</name>
    <name type="common">Yeast</name>
    <name type="synonym">Saccharomyces bayanus var. uvarum</name>
    <dbReference type="NCBI Taxonomy" id="230603"/>
    <lineage>
        <taxon>Eukaryota</taxon>
        <taxon>Fungi</taxon>
        <taxon>Dikarya</taxon>
        <taxon>Ascomycota</taxon>
        <taxon>Saccharomycotina</taxon>
        <taxon>Saccharomycetes</taxon>
        <taxon>Saccharomycetales</taxon>
        <taxon>Saccharomycetaceae</taxon>
        <taxon>Saccharomyces</taxon>
    </lineage>
</organism>
<sequence>MSLSLFSKFVLQKSPSRSTLELGRFVSLPYTSLLKRPNAPSLYAHRYVHSTQTKSHLTFILNNNDMISFQKFTVKILKEQCKSRGLKLSGRKSDLLQRLITYDSRSYMKKPAKLQNEPTRSLFADKPIKVNSTQLSEKIPKIIDKKHFSVQKASNIQSPCEVHQRFQDADLQLRDRIFLIGFVMVSCLWWNLEAQESKPTIVHQ</sequence>